<feature type="compositionally biased region" description="Basic and acidic residues" evidence="2">
    <location>
        <begin position="591"/>
        <end position="603"/>
    </location>
</feature>
<sequence length="721" mass="85218">MSFSEGKDSYEDQIANLKQQINELISEVRNLMNEKYDRLLRDEQDGEYYNNNNDLQQQQQEEEEEIQQQEQQQQQQQRYEYQSPYKSINTPSTPQYLERQRIQETLDSQTRQWEQEKKEMQQQYQSLHAHNIQLESEIQTLRESNESSQKELLNIHIEHDKEFKKMKESNDHVIKMMKTAYSGQLNEKNTNNNNNMIKELTDGLTKLELENNEMKNSRIKLLSELFEKNEEINQLRLDLESVRLSSQKMTEVFISTPLREQQTPQKRQQSEEDEDKQPIKFNLPEELLTNPNNNNNNNNNEQQIDQLNQQLNELREQLEKKDRLIQSFEEENNELQEVNDMLSVEVDKLNLLVPSTNNDSSNNNNTNNNNNIDEKIRICVQKKEEEIDKLNNDKLQMEKEIKYLGNKINNQMIDFKEMSASYKQQLLDLSARYEVNVQQLASNELQYTELYNSLETAIINTKSKMLQQFEDQQEKLSMEIRDEYNQNIKILKSEILQLQVKLLAPPTPTQHWIDKYNTLKDDYDDMMDKLEEYQFRITLLNQDNANLNTKLKRFRVEPDYIDESEVIVISSDDEDVDYTPKPTAEVEEEFDYSKIEIKKNPYEKEDEEEQAKDDGSNNNNNSLNDISRITGDSFNNSKERSSLNLNDLDNTLNSNNTTYYSLNNSNNISTTGNNTSNNINNTSQQAISNNLHIISQISELEKSFHNATRLDNDNEDEDYDE</sequence>
<organism evidence="3 4">
    <name type="scientific">Heterostelium pallidum (strain ATCC 26659 / Pp 5 / PN500)</name>
    <name type="common">Cellular slime mold</name>
    <name type="synonym">Polysphondylium pallidum</name>
    <dbReference type="NCBI Taxonomy" id="670386"/>
    <lineage>
        <taxon>Eukaryota</taxon>
        <taxon>Amoebozoa</taxon>
        <taxon>Evosea</taxon>
        <taxon>Eumycetozoa</taxon>
        <taxon>Dictyostelia</taxon>
        <taxon>Acytosteliales</taxon>
        <taxon>Acytosteliaceae</taxon>
        <taxon>Heterostelium</taxon>
    </lineage>
</organism>
<feature type="compositionally biased region" description="Low complexity" evidence="2">
    <location>
        <begin position="68"/>
        <end position="77"/>
    </location>
</feature>
<dbReference type="AlphaFoldDB" id="D3B8I9"/>
<feature type="coiled-coil region" evidence="1">
    <location>
        <begin position="103"/>
        <end position="151"/>
    </location>
</feature>
<feature type="coiled-coil region" evidence="1">
    <location>
        <begin position="290"/>
        <end position="352"/>
    </location>
</feature>
<protein>
    <submittedName>
        <fullName evidence="3">Formin 2 domain-containing protein</fullName>
    </submittedName>
</protein>
<gene>
    <name evidence="3" type="ORF">PPL_04782</name>
</gene>
<evidence type="ECO:0000313" key="4">
    <source>
        <dbReference type="Proteomes" id="UP000001396"/>
    </source>
</evidence>
<feature type="region of interest" description="Disordered" evidence="2">
    <location>
        <begin position="573"/>
        <end position="650"/>
    </location>
</feature>
<feature type="region of interest" description="Disordered" evidence="2">
    <location>
        <begin position="42"/>
        <end position="95"/>
    </location>
</feature>
<feature type="compositionally biased region" description="Polar residues" evidence="2">
    <location>
        <begin position="625"/>
        <end position="636"/>
    </location>
</feature>
<feature type="region of interest" description="Disordered" evidence="2">
    <location>
        <begin position="255"/>
        <end position="278"/>
    </location>
</feature>
<feature type="coiled-coil region" evidence="1">
    <location>
        <begin position="197"/>
        <end position="224"/>
    </location>
</feature>
<evidence type="ECO:0000256" key="2">
    <source>
        <dbReference type="SAM" id="MobiDB-lite"/>
    </source>
</evidence>
<proteinExistence type="predicted"/>
<dbReference type="GeneID" id="31360269"/>
<accession>D3B8I9</accession>
<dbReference type="InParanoid" id="D3B8I9"/>
<evidence type="ECO:0000313" key="3">
    <source>
        <dbReference type="EMBL" id="EFA82357.1"/>
    </source>
</evidence>
<feature type="coiled-coil region" evidence="1">
    <location>
        <begin position="380"/>
        <end position="407"/>
    </location>
</feature>
<feature type="compositionally biased region" description="Polar residues" evidence="2">
    <location>
        <begin position="258"/>
        <end position="267"/>
    </location>
</feature>
<keyword evidence="4" id="KW-1185">Reference proteome</keyword>
<dbReference type="OMA" id="PYKSINT"/>
<evidence type="ECO:0000256" key="1">
    <source>
        <dbReference type="SAM" id="Coils"/>
    </source>
</evidence>
<feature type="compositionally biased region" description="Polar residues" evidence="2">
    <location>
        <begin position="78"/>
        <end position="95"/>
    </location>
</feature>
<feature type="coiled-coil region" evidence="1">
    <location>
        <begin position="466"/>
        <end position="557"/>
    </location>
</feature>
<reference evidence="3 4" key="1">
    <citation type="journal article" date="2011" name="Genome Res.">
        <title>Phylogeny-wide analysis of social amoeba genomes highlights ancient origins for complex intercellular communication.</title>
        <authorList>
            <person name="Heidel A.J."/>
            <person name="Lawal H.M."/>
            <person name="Felder M."/>
            <person name="Schilde C."/>
            <person name="Helps N.R."/>
            <person name="Tunggal B."/>
            <person name="Rivero F."/>
            <person name="John U."/>
            <person name="Schleicher M."/>
            <person name="Eichinger L."/>
            <person name="Platzer M."/>
            <person name="Noegel A.A."/>
            <person name="Schaap P."/>
            <person name="Gloeckner G."/>
        </authorList>
    </citation>
    <scope>NUCLEOTIDE SEQUENCE [LARGE SCALE GENOMIC DNA]</scope>
    <source>
        <strain evidence="4">ATCC 26659 / Pp 5 / PN500</strain>
    </source>
</reference>
<dbReference type="Proteomes" id="UP000001396">
    <property type="component" value="Unassembled WGS sequence"/>
</dbReference>
<dbReference type="EMBL" id="ADBJ01000020">
    <property type="protein sequence ID" value="EFA82357.1"/>
    <property type="molecule type" value="Genomic_DNA"/>
</dbReference>
<dbReference type="RefSeq" id="XP_020434474.1">
    <property type="nucleotide sequence ID" value="XM_020575679.1"/>
</dbReference>
<keyword evidence="1" id="KW-0175">Coiled coil</keyword>
<name>D3B8I9_HETP5</name>
<comment type="caution">
    <text evidence="3">The sequence shown here is derived from an EMBL/GenBank/DDBJ whole genome shotgun (WGS) entry which is preliminary data.</text>
</comment>